<keyword evidence="3" id="KW-1185">Reference proteome</keyword>
<feature type="region of interest" description="Disordered" evidence="1">
    <location>
        <begin position="1"/>
        <end position="27"/>
    </location>
</feature>
<dbReference type="RefSeq" id="XP_058336118.1">
    <property type="nucleotide sequence ID" value="XM_058493116.1"/>
</dbReference>
<name>A0AAD7XSC2_9FUNG</name>
<evidence type="ECO:0000313" key="3">
    <source>
        <dbReference type="Proteomes" id="UP001234581"/>
    </source>
</evidence>
<dbReference type="Proteomes" id="UP001234581">
    <property type="component" value="Unassembled WGS sequence"/>
</dbReference>
<dbReference type="GeneID" id="83220573"/>
<proteinExistence type="predicted"/>
<sequence length="145" mass="16639">MHTEAIDPVSDSRFESSSSNVNHNEPNEQQVEVTVVAAKAAKLRENLKTNGWIEVNANNVKEEISRIYAATGEAWVYNNKGVDPEKIAIKAQQADHANGPRTRRLELRIHESHYYDCHRAHSQRIRPYKPDDDTIDRRNILRPSK</sequence>
<accession>A0AAD7XSC2</accession>
<feature type="compositionally biased region" description="Basic and acidic residues" evidence="1">
    <location>
        <begin position="1"/>
        <end position="14"/>
    </location>
</feature>
<feature type="compositionally biased region" description="Polar residues" evidence="1">
    <location>
        <begin position="15"/>
        <end position="24"/>
    </location>
</feature>
<evidence type="ECO:0000256" key="1">
    <source>
        <dbReference type="SAM" id="MobiDB-lite"/>
    </source>
</evidence>
<dbReference type="EMBL" id="JARTCD010000521">
    <property type="protein sequence ID" value="KAJ8651203.1"/>
    <property type="molecule type" value="Genomic_DNA"/>
</dbReference>
<dbReference type="AlphaFoldDB" id="A0AAD7XSC2"/>
<evidence type="ECO:0000313" key="2">
    <source>
        <dbReference type="EMBL" id="KAJ8651203.1"/>
    </source>
</evidence>
<feature type="non-terminal residue" evidence="2">
    <location>
        <position position="145"/>
    </location>
</feature>
<reference evidence="2 3" key="1">
    <citation type="submission" date="2023-03" db="EMBL/GenBank/DDBJ databases">
        <title>Genome sequence of Lichtheimia ornata CBS 291.66.</title>
        <authorList>
            <person name="Mohabir J.T."/>
            <person name="Shea T.P."/>
            <person name="Kurbessoian T."/>
            <person name="Berby B."/>
            <person name="Fontaine J."/>
            <person name="Livny J."/>
            <person name="Gnirke A."/>
            <person name="Stajich J.E."/>
            <person name="Cuomo C.A."/>
        </authorList>
    </citation>
    <scope>NUCLEOTIDE SEQUENCE [LARGE SCALE GENOMIC DNA]</scope>
    <source>
        <strain evidence="2">CBS 291.66</strain>
    </source>
</reference>
<gene>
    <name evidence="2" type="ORF">O0I10_013347</name>
</gene>
<organism evidence="2 3">
    <name type="scientific">Lichtheimia ornata</name>
    <dbReference type="NCBI Taxonomy" id="688661"/>
    <lineage>
        <taxon>Eukaryota</taxon>
        <taxon>Fungi</taxon>
        <taxon>Fungi incertae sedis</taxon>
        <taxon>Mucoromycota</taxon>
        <taxon>Mucoromycotina</taxon>
        <taxon>Mucoromycetes</taxon>
        <taxon>Mucorales</taxon>
        <taxon>Lichtheimiaceae</taxon>
        <taxon>Lichtheimia</taxon>
    </lineage>
</organism>
<protein>
    <submittedName>
        <fullName evidence="2">Uncharacterized protein</fullName>
    </submittedName>
</protein>
<comment type="caution">
    <text evidence="2">The sequence shown here is derived from an EMBL/GenBank/DDBJ whole genome shotgun (WGS) entry which is preliminary data.</text>
</comment>